<comment type="caution">
    <text evidence="1">The sequence shown here is derived from an EMBL/GenBank/DDBJ whole genome shotgun (WGS) entry which is preliminary data.</text>
</comment>
<sequence length="59" mass="6869">MAEITHLQSQQRLEQFSAAYATCDLIRQHHENLARAYGKIISVVERDRSKATARRNDRN</sequence>
<dbReference type="Proteomes" id="UP000576821">
    <property type="component" value="Unassembled WGS sequence"/>
</dbReference>
<keyword evidence="2" id="KW-1185">Reference proteome</keyword>
<evidence type="ECO:0000313" key="1">
    <source>
        <dbReference type="EMBL" id="NIJ16738.1"/>
    </source>
</evidence>
<dbReference type="EMBL" id="JAASQR010000002">
    <property type="protein sequence ID" value="NIJ16738.1"/>
    <property type="molecule type" value="Genomic_DNA"/>
</dbReference>
<accession>A0A846M6E7</accession>
<protein>
    <submittedName>
        <fullName evidence="1">Uncharacterized protein</fullName>
    </submittedName>
</protein>
<name>A0A846M6E7_9SPHN</name>
<dbReference type="AlphaFoldDB" id="A0A846M6E7"/>
<proteinExistence type="predicted"/>
<dbReference type="RefSeq" id="WP_167303331.1">
    <property type="nucleotide sequence ID" value="NZ_JAASQR010000002.1"/>
</dbReference>
<evidence type="ECO:0000313" key="2">
    <source>
        <dbReference type="Proteomes" id="UP000576821"/>
    </source>
</evidence>
<gene>
    <name evidence="1" type="ORF">FHS54_001704</name>
</gene>
<organism evidence="1 2">
    <name type="scientific">Sphingobium vermicomposti</name>
    <dbReference type="NCBI Taxonomy" id="529005"/>
    <lineage>
        <taxon>Bacteria</taxon>
        <taxon>Pseudomonadati</taxon>
        <taxon>Pseudomonadota</taxon>
        <taxon>Alphaproteobacteria</taxon>
        <taxon>Sphingomonadales</taxon>
        <taxon>Sphingomonadaceae</taxon>
        <taxon>Sphingobium</taxon>
    </lineage>
</organism>
<reference evidence="1 2" key="1">
    <citation type="submission" date="2020-03" db="EMBL/GenBank/DDBJ databases">
        <title>Genomic Encyclopedia of Type Strains, Phase IV (KMG-IV): sequencing the most valuable type-strain genomes for metagenomic binning, comparative biology and taxonomic classification.</title>
        <authorList>
            <person name="Goeker M."/>
        </authorList>
    </citation>
    <scope>NUCLEOTIDE SEQUENCE [LARGE SCALE GENOMIC DNA]</scope>
    <source>
        <strain evidence="1 2">DSM 21299</strain>
    </source>
</reference>